<gene>
    <name evidence="1" type="ORF">N8T08_000776</name>
</gene>
<keyword evidence="2" id="KW-1185">Reference proteome</keyword>
<dbReference type="EMBL" id="JAOPJF010000108">
    <property type="protein sequence ID" value="KAK1139413.1"/>
    <property type="molecule type" value="Genomic_DNA"/>
</dbReference>
<proteinExistence type="predicted"/>
<protein>
    <submittedName>
        <fullName evidence="1">Uncharacterized protein</fullName>
    </submittedName>
</protein>
<sequence>MKISGFWMRHVALGLLCLFLLSAFQTASALPKSKGISSHRSGSGKGSHGIGGLLSSHGDRKNNDKPDDKKHGLGKLFGHDDKKNNDKPDDKKHGLGKLFGHDDKKNNDKPDNKKHGLGGVFGHDDKKNNDKPDDKKHGLGKLFGHDDKKNNDKTDSTLGPKKSKGHCKPKDKGDKGDKGQHPPRNLNDNAMKDDYANQENNLYARDDADQLSCSDGVPSIARIKEEIKDKTGKDSCLFYSGPDGYIAKAAQWRNNPESRRRYRILAMNWRKLNWDDQFEGADRIVVDRRASQAMAELCVGEVVVMLPSNTKGTNWKKGTVWDKYEWPNLSSAVTKVTRVNPDNDDEEVIWRH</sequence>
<organism evidence="1 2">
    <name type="scientific">Aspergillus melleus</name>
    <dbReference type="NCBI Taxonomy" id="138277"/>
    <lineage>
        <taxon>Eukaryota</taxon>
        <taxon>Fungi</taxon>
        <taxon>Dikarya</taxon>
        <taxon>Ascomycota</taxon>
        <taxon>Pezizomycotina</taxon>
        <taxon>Eurotiomycetes</taxon>
        <taxon>Eurotiomycetidae</taxon>
        <taxon>Eurotiales</taxon>
        <taxon>Aspergillaceae</taxon>
        <taxon>Aspergillus</taxon>
        <taxon>Aspergillus subgen. Circumdati</taxon>
    </lineage>
</organism>
<evidence type="ECO:0000313" key="2">
    <source>
        <dbReference type="Proteomes" id="UP001177260"/>
    </source>
</evidence>
<accession>A0ACC3AQL6</accession>
<evidence type="ECO:0000313" key="1">
    <source>
        <dbReference type="EMBL" id="KAK1139413.1"/>
    </source>
</evidence>
<dbReference type="Proteomes" id="UP001177260">
    <property type="component" value="Unassembled WGS sequence"/>
</dbReference>
<comment type="caution">
    <text evidence="1">The sequence shown here is derived from an EMBL/GenBank/DDBJ whole genome shotgun (WGS) entry which is preliminary data.</text>
</comment>
<name>A0ACC3AQL6_9EURO</name>
<reference evidence="1 2" key="1">
    <citation type="journal article" date="2023" name="ACS Omega">
        <title>Identification of the Neoaspergillic Acid Biosynthesis Gene Cluster by Establishing an In Vitro CRISPR-Ribonucleoprotein Genetic System in Aspergillus melleus.</title>
        <authorList>
            <person name="Yuan B."/>
            <person name="Grau M.F."/>
            <person name="Murata R.M."/>
            <person name="Torok T."/>
            <person name="Venkateswaran K."/>
            <person name="Stajich J.E."/>
            <person name="Wang C.C.C."/>
        </authorList>
    </citation>
    <scope>NUCLEOTIDE SEQUENCE [LARGE SCALE GENOMIC DNA]</scope>
    <source>
        <strain evidence="1 2">IMV 1140</strain>
    </source>
</reference>